<organism evidence="3 4">
    <name type="scientific">Dactylosporangium darangshiense</name>
    <dbReference type="NCBI Taxonomy" id="579108"/>
    <lineage>
        <taxon>Bacteria</taxon>
        <taxon>Bacillati</taxon>
        <taxon>Actinomycetota</taxon>
        <taxon>Actinomycetes</taxon>
        <taxon>Micromonosporales</taxon>
        <taxon>Micromonosporaceae</taxon>
        <taxon>Dactylosporangium</taxon>
    </lineage>
</organism>
<evidence type="ECO:0000256" key="1">
    <source>
        <dbReference type="SAM" id="MobiDB-lite"/>
    </source>
</evidence>
<feature type="compositionally biased region" description="Low complexity" evidence="1">
    <location>
        <begin position="126"/>
        <end position="153"/>
    </location>
</feature>
<dbReference type="PROSITE" id="PS51257">
    <property type="entry name" value="PROKAR_LIPOPROTEIN"/>
    <property type="match status" value="1"/>
</dbReference>
<proteinExistence type="predicted"/>
<evidence type="ECO:0000313" key="4">
    <source>
        <dbReference type="Proteomes" id="UP001500620"/>
    </source>
</evidence>
<dbReference type="InterPro" id="IPR006311">
    <property type="entry name" value="TAT_signal"/>
</dbReference>
<gene>
    <name evidence="3" type="ORF">GCM10022255_002170</name>
</gene>
<accession>A0ABP8CTZ5</accession>
<keyword evidence="2" id="KW-0732">Signal</keyword>
<sequence>MTRSTPATPLTGRRTVLRAALLASAALGVGLLSACGAGQITGTDTQVPAVPGISANSEDGNIALRDAVVAYADTYKTGSTVPLNVRFFNNATQAVKLTSATSANGSIVLVGAAKASPAAAAPPSPTATSASPTPTGTKKPAGNASGSPSAAASTSAASATPAALAPTSAGSSNISVPIPVNGVVLLSPANGTYLAVDQLTGPPLLSGGALTNVVFTFTYADGKTTTITLKNLPMTVPLTPLPKPSSVVHGENVGE</sequence>
<dbReference type="Proteomes" id="UP001500620">
    <property type="component" value="Unassembled WGS sequence"/>
</dbReference>
<feature type="region of interest" description="Disordered" evidence="1">
    <location>
        <begin position="119"/>
        <end position="153"/>
    </location>
</feature>
<evidence type="ECO:0000256" key="2">
    <source>
        <dbReference type="SAM" id="SignalP"/>
    </source>
</evidence>
<name>A0ABP8CTZ5_9ACTN</name>
<dbReference type="RefSeq" id="WP_345120193.1">
    <property type="nucleotide sequence ID" value="NZ_BAABAT010000001.1"/>
</dbReference>
<dbReference type="PROSITE" id="PS51318">
    <property type="entry name" value="TAT"/>
    <property type="match status" value="1"/>
</dbReference>
<comment type="caution">
    <text evidence="3">The sequence shown here is derived from an EMBL/GenBank/DDBJ whole genome shotgun (WGS) entry which is preliminary data.</text>
</comment>
<feature type="chain" id="PRO_5045557788" description="Lipoprotein" evidence="2">
    <location>
        <begin position="26"/>
        <end position="255"/>
    </location>
</feature>
<keyword evidence="4" id="KW-1185">Reference proteome</keyword>
<reference evidence="4" key="1">
    <citation type="journal article" date="2019" name="Int. J. Syst. Evol. Microbiol.">
        <title>The Global Catalogue of Microorganisms (GCM) 10K type strain sequencing project: providing services to taxonomists for standard genome sequencing and annotation.</title>
        <authorList>
            <consortium name="The Broad Institute Genomics Platform"/>
            <consortium name="The Broad Institute Genome Sequencing Center for Infectious Disease"/>
            <person name="Wu L."/>
            <person name="Ma J."/>
        </authorList>
    </citation>
    <scope>NUCLEOTIDE SEQUENCE [LARGE SCALE GENOMIC DNA]</scope>
    <source>
        <strain evidence="4">JCM 17441</strain>
    </source>
</reference>
<protein>
    <recommendedName>
        <fullName evidence="5">Lipoprotein</fullName>
    </recommendedName>
</protein>
<feature type="signal peptide" evidence="2">
    <location>
        <begin position="1"/>
        <end position="25"/>
    </location>
</feature>
<evidence type="ECO:0000313" key="3">
    <source>
        <dbReference type="EMBL" id="GAA4243366.1"/>
    </source>
</evidence>
<evidence type="ECO:0008006" key="5">
    <source>
        <dbReference type="Google" id="ProtNLM"/>
    </source>
</evidence>
<dbReference type="EMBL" id="BAABAT010000001">
    <property type="protein sequence ID" value="GAA4243366.1"/>
    <property type="molecule type" value="Genomic_DNA"/>
</dbReference>